<dbReference type="RefSeq" id="WP_284323199.1">
    <property type="nucleotide sequence ID" value="NZ_BSOB01000062.1"/>
</dbReference>
<dbReference type="Pfam" id="PF25919">
    <property type="entry name" value="BSH_CusB"/>
    <property type="match status" value="1"/>
</dbReference>
<evidence type="ECO:0000259" key="5">
    <source>
        <dbReference type="Pfam" id="PF25954"/>
    </source>
</evidence>
<feature type="region of interest" description="Disordered" evidence="3">
    <location>
        <begin position="401"/>
        <end position="448"/>
    </location>
</feature>
<dbReference type="NCBIfam" id="TIGR01730">
    <property type="entry name" value="RND_mfp"/>
    <property type="match status" value="1"/>
</dbReference>
<name>A0ABQ5XZJ5_9GAMM</name>
<dbReference type="SUPFAM" id="SSF111369">
    <property type="entry name" value="HlyD-like secretion proteins"/>
    <property type="match status" value="1"/>
</dbReference>
<comment type="caution">
    <text evidence="7">The sequence shown here is derived from an EMBL/GenBank/DDBJ whole genome shotgun (WGS) entry which is preliminary data.</text>
</comment>
<gene>
    <name evidence="7" type="ORF">GCM10007901_44640</name>
</gene>
<dbReference type="Proteomes" id="UP001156670">
    <property type="component" value="Unassembled WGS sequence"/>
</dbReference>
<dbReference type="InterPro" id="IPR058649">
    <property type="entry name" value="CzcB_C"/>
</dbReference>
<dbReference type="Pfam" id="PF25975">
    <property type="entry name" value="CzcB_C"/>
    <property type="match status" value="1"/>
</dbReference>
<dbReference type="EMBL" id="BSOB01000062">
    <property type="protein sequence ID" value="GLQ95509.1"/>
    <property type="molecule type" value="Genomic_DNA"/>
</dbReference>
<comment type="similarity">
    <text evidence="1">Belongs to the membrane fusion protein (MFP) (TC 8.A.1) family.</text>
</comment>
<feature type="domain" description="CusB-like beta-barrel" evidence="5">
    <location>
        <begin position="245"/>
        <end position="321"/>
    </location>
</feature>
<evidence type="ECO:0000259" key="6">
    <source>
        <dbReference type="Pfam" id="PF25975"/>
    </source>
</evidence>
<feature type="domain" description="CzcB-like C-terminal circularly permuted SH3-like" evidence="6">
    <location>
        <begin position="330"/>
        <end position="388"/>
    </location>
</feature>
<organism evidence="7 8">
    <name type="scientific">Dyella acidisoli</name>
    <dbReference type="NCBI Taxonomy" id="1867834"/>
    <lineage>
        <taxon>Bacteria</taxon>
        <taxon>Pseudomonadati</taxon>
        <taxon>Pseudomonadota</taxon>
        <taxon>Gammaproteobacteria</taxon>
        <taxon>Lysobacterales</taxon>
        <taxon>Rhodanobacteraceae</taxon>
        <taxon>Dyella</taxon>
    </lineage>
</organism>
<dbReference type="PANTHER" id="PTHR30097:SF15">
    <property type="entry name" value="CATION EFFLUX SYSTEM PROTEIN CUSB"/>
    <property type="match status" value="1"/>
</dbReference>
<reference evidence="8" key="1">
    <citation type="journal article" date="2019" name="Int. J. Syst. Evol. Microbiol.">
        <title>The Global Catalogue of Microorganisms (GCM) 10K type strain sequencing project: providing services to taxonomists for standard genome sequencing and annotation.</title>
        <authorList>
            <consortium name="The Broad Institute Genomics Platform"/>
            <consortium name="The Broad Institute Genome Sequencing Center for Infectious Disease"/>
            <person name="Wu L."/>
            <person name="Ma J."/>
        </authorList>
    </citation>
    <scope>NUCLEOTIDE SEQUENCE [LARGE SCALE GENOMIC DNA]</scope>
    <source>
        <strain evidence="8">NBRC 111980</strain>
    </source>
</reference>
<feature type="domain" description="CusB-like barrel-sandwich hybrid" evidence="4">
    <location>
        <begin position="126"/>
        <end position="241"/>
    </location>
</feature>
<dbReference type="Gene3D" id="2.40.30.170">
    <property type="match status" value="1"/>
</dbReference>
<evidence type="ECO:0000259" key="4">
    <source>
        <dbReference type="Pfam" id="PF25919"/>
    </source>
</evidence>
<protein>
    <submittedName>
        <fullName evidence="7">Cobalt transporter</fullName>
    </submittedName>
</protein>
<dbReference type="Gene3D" id="2.40.420.20">
    <property type="match status" value="1"/>
</dbReference>
<dbReference type="PANTHER" id="PTHR30097">
    <property type="entry name" value="CATION EFFLUX SYSTEM PROTEIN CUSB"/>
    <property type="match status" value="1"/>
</dbReference>
<accession>A0ABQ5XZJ5</accession>
<sequence length="448" mass="46914">MKRTVLFLFVLIAASMLILAGYIAGTWHSSSATSAAMPAGQTSGKRVLYWYDPMIPAEHHDQPGLSSMGMQMIPKYAGEEDSGGGVRIDSATVQNLGVRTALVERRVLDDAIKVPGTITWDLDEASVVSARVDGVITRLAVREPYSSVLKGTPLAELTAPAWSSAVAEYTALGQTRSPDAQALRSAARERLAVLGMEADDLRSIGSNGGVTLHAPQDGVVTQIDMREGQRVNAGQTLMMLNGLAKVWIEAALPQALAGAVRSGTPVSVSTNALPGRRFAGTVQAMLPDLDGSTRTQRARIVLANPDGALSPGMFVQVGLKPALGEATPVIPDEALIATGEQARVIVADDANHFHPVVVRTGRTADGYTQILAGLQEGQRIVVSGQFLIDSEASLSGALERLGNPKASSTDKNSDTAIPAEAGSTMSMPMNDMPAKASSASAMPKGEQP</sequence>
<evidence type="ECO:0000313" key="7">
    <source>
        <dbReference type="EMBL" id="GLQ95509.1"/>
    </source>
</evidence>
<dbReference type="InterPro" id="IPR051909">
    <property type="entry name" value="MFP_Cation_Efflux"/>
</dbReference>
<evidence type="ECO:0000256" key="2">
    <source>
        <dbReference type="ARBA" id="ARBA00022448"/>
    </source>
</evidence>
<dbReference type="InterPro" id="IPR006143">
    <property type="entry name" value="RND_pump_MFP"/>
</dbReference>
<evidence type="ECO:0000313" key="8">
    <source>
        <dbReference type="Proteomes" id="UP001156670"/>
    </source>
</evidence>
<proteinExistence type="inferred from homology"/>
<keyword evidence="8" id="KW-1185">Reference proteome</keyword>
<dbReference type="InterPro" id="IPR058790">
    <property type="entry name" value="BSH_CusB"/>
</dbReference>
<dbReference type="InterPro" id="IPR058792">
    <property type="entry name" value="Beta-barrel_RND_2"/>
</dbReference>
<evidence type="ECO:0000256" key="1">
    <source>
        <dbReference type="ARBA" id="ARBA00009477"/>
    </source>
</evidence>
<feature type="compositionally biased region" description="Low complexity" evidence="3">
    <location>
        <begin position="432"/>
        <end position="448"/>
    </location>
</feature>
<keyword evidence="2" id="KW-0813">Transport</keyword>
<dbReference type="Gene3D" id="6.10.140.730">
    <property type="match status" value="1"/>
</dbReference>
<dbReference type="Pfam" id="PF25954">
    <property type="entry name" value="Beta-barrel_RND_2"/>
    <property type="match status" value="1"/>
</dbReference>
<evidence type="ECO:0000256" key="3">
    <source>
        <dbReference type="SAM" id="MobiDB-lite"/>
    </source>
</evidence>